<evidence type="ECO:0000313" key="3">
    <source>
        <dbReference type="EMBL" id="GJM53360.1"/>
    </source>
</evidence>
<keyword evidence="5" id="KW-1185">Reference proteome</keyword>
<dbReference type="SMART" id="SM00860">
    <property type="entry name" value="SMI1_KNR4"/>
    <property type="match status" value="1"/>
</dbReference>
<dbReference type="InterPro" id="IPR018958">
    <property type="entry name" value="Knr4/Smi1-like_dom"/>
</dbReference>
<evidence type="ECO:0000313" key="5">
    <source>
        <dbReference type="Proteomes" id="UP001208692"/>
    </source>
</evidence>
<dbReference type="Gene3D" id="3.40.1580.10">
    <property type="entry name" value="SMI1/KNR4-like"/>
    <property type="match status" value="1"/>
</dbReference>
<dbReference type="Proteomes" id="UP001208692">
    <property type="component" value="Unassembled WGS sequence"/>
</dbReference>
<dbReference type="EMBL" id="BQKA01000031">
    <property type="protein sequence ID" value="GJM50623.1"/>
    <property type="molecule type" value="Genomic_DNA"/>
</dbReference>
<evidence type="ECO:0000313" key="4">
    <source>
        <dbReference type="Proteomes" id="UP001207736"/>
    </source>
</evidence>
<sequence length="273" mass="31824">MTHIDLKHFWRHPIYLPYLHEPLSDEKLAEFEQKIGYRLPKTLVELLKIQNGGYTRYCPTETTNFELWGIGDEFPKLLPIEQYIDLELTDYVSFDTKGLIAFNGYGNFFHCLDYRSDTTHPKIAYVDIECDEIEEVANSFDTYLQQFSLDIDEYYYVVASDLPLGELIATFAEKLAVKYESLGNFSNGYDEYRMKVAGHWVFALPNRVSMAFARKGERNFNKLAQYAGKTTLLYPEIGEKYSILKIFNEKSLTEILQKLGDDFTINRLDVQIK</sequence>
<dbReference type="EMBL" id="BQKB01000038">
    <property type="protein sequence ID" value="GJM53360.1"/>
    <property type="molecule type" value="Genomic_DNA"/>
</dbReference>
<dbReference type="AlphaFoldDB" id="A0AAV5ATD1"/>
<comment type="caution">
    <text evidence="2">The sequence shown here is derived from an EMBL/GenBank/DDBJ whole genome shotgun (WGS) entry which is preliminary data.</text>
</comment>
<feature type="domain" description="Knr4/Smi1-like" evidence="1">
    <location>
        <begin position="22"/>
        <end position="146"/>
    </location>
</feature>
<evidence type="ECO:0000313" key="2">
    <source>
        <dbReference type="EMBL" id="GJM50623.1"/>
    </source>
</evidence>
<protein>
    <recommendedName>
        <fullName evidence="1">Knr4/Smi1-like domain-containing protein</fullName>
    </recommendedName>
</protein>
<dbReference type="Proteomes" id="UP001207736">
    <property type="component" value="Unassembled WGS sequence"/>
</dbReference>
<dbReference type="RefSeq" id="WP_264845387.1">
    <property type="nucleotide sequence ID" value="NZ_BPMA01000011.1"/>
</dbReference>
<evidence type="ECO:0000259" key="1">
    <source>
        <dbReference type="SMART" id="SM00860"/>
    </source>
</evidence>
<accession>A0AAV5ATD1</accession>
<dbReference type="InterPro" id="IPR037883">
    <property type="entry name" value="Knr4/Smi1-like_sf"/>
</dbReference>
<dbReference type="Pfam" id="PF09346">
    <property type="entry name" value="SMI1_KNR4"/>
    <property type="match status" value="1"/>
</dbReference>
<gene>
    <name evidence="2" type="ORF">RCZ15_15960</name>
    <name evidence="3" type="ORF">RCZ16_16770</name>
</gene>
<dbReference type="SUPFAM" id="SSF160631">
    <property type="entry name" value="SMI1/KNR4-like"/>
    <property type="match status" value="1"/>
</dbReference>
<name>A0AAV5ATD1_9FLAO</name>
<proteinExistence type="predicted"/>
<organism evidence="2 4">
    <name type="scientific">Capnocytophaga catalasegens</name>
    <dbReference type="NCBI Taxonomy" id="1004260"/>
    <lineage>
        <taxon>Bacteria</taxon>
        <taxon>Pseudomonadati</taxon>
        <taxon>Bacteroidota</taxon>
        <taxon>Flavobacteriia</taxon>
        <taxon>Flavobacteriales</taxon>
        <taxon>Flavobacteriaceae</taxon>
        <taxon>Capnocytophaga</taxon>
    </lineage>
</organism>
<reference evidence="2 5" key="1">
    <citation type="submission" date="2021-11" db="EMBL/GenBank/DDBJ databases">
        <title>Draft genome sequence of Capnocytophaga sp. strain KC07075 isolated from cat oral cavity.</title>
        <authorList>
            <person name="Suzuki M."/>
            <person name="Imaoka K."/>
            <person name="Kimura M."/>
            <person name="Morikawa S."/>
            <person name="Maeda K."/>
        </authorList>
    </citation>
    <scope>NUCLEOTIDE SEQUENCE</scope>
    <source>
        <strain evidence="2">KC07075</strain>
        <strain evidence="3 5">KC07079</strain>
    </source>
</reference>